<dbReference type="CDD" id="cd09272">
    <property type="entry name" value="RNase_HI_RT_Ty1"/>
    <property type="match status" value="1"/>
</dbReference>
<dbReference type="PANTHER" id="PTHR11439:SF467">
    <property type="entry name" value="INTEGRASE CATALYTIC DOMAIN-CONTAINING PROTEIN"/>
    <property type="match status" value="1"/>
</dbReference>
<protein>
    <submittedName>
        <fullName evidence="2">Putative ribonuclease H-like domain-containing protein</fullName>
    </submittedName>
</protein>
<feature type="domain" description="Reverse transcriptase Ty1/copia-type" evidence="1">
    <location>
        <begin position="289"/>
        <end position="406"/>
    </location>
</feature>
<comment type="caution">
    <text evidence="2">The sequence shown here is derived from an EMBL/GenBank/DDBJ whole genome shotgun (WGS) entry which is preliminary data.</text>
</comment>
<reference evidence="2" key="1">
    <citation type="journal article" date="2019" name="Sci. Rep.">
        <title>Draft genome of Tanacetum cinerariifolium, the natural source of mosquito coil.</title>
        <authorList>
            <person name="Yamashiro T."/>
            <person name="Shiraishi A."/>
            <person name="Satake H."/>
            <person name="Nakayama K."/>
        </authorList>
    </citation>
    <scope>NUCLEOTIDE SEQUENCE</scope>
</reference>
<dbReference type="SUPFAM" id="SSF56672">
    <property type="entry name" value="DNA/RNA polymerases"/>
    <property type="match status" value="2"/>
</dbReference>
<dbReference type="PANTHER" id="PTHR11439">
    <property type="entry name" value="GAG-POL-RELATED RETROTRANSPOSON"/>
    <property type="match status" value="1"/>
</dbReference>
<gene>
    <name evidence="2" type="ORF">Tci_025497</name>
</gene>
<organism evidence="2">
    <name type="scientific">Tanacetum cinerariifolium</name>
    <name type="common">Dalmatian daisy</name>
    <name type="synonym">Chrysanthemum cinerariifolium</name>
    <dbReference type="NCBI Taxonomy" id="118510"/>
    <lineage>
        <taxon>Eukaryota</taxon>
        <taxon>Viridiplantae</taxon>
        <taxon>Streptophyta</taxon>
        <taxon>Embryophyta</taxon>
        <taxon>Tracheophyta</taxon>
        <taxon>Spermatophyta</taxon>
        <taxon>Magnoliopsida</taxon>
        <taxon>eudicotyledons</taxon>
        <taxon>Gunneridae</taxon>
        <taxon>Pentapetalae</taxon>
        <taxon>asterids</taxon>
        <taxon>campanulids</taxon>
        <taxon>Asterales</taxon>
        <taxon>Asteraceae</taxon>
        <taxon>Asteroideae</taxon>
        <taxon>Anthemideae</taxon>
        <taxon>Anthemidinae</taxon>
        <taxon>Tanacetum</taxon>
    </lineage>
</organism>
<dbReference type="AlphaFoldDB" id="A0A6L2KX08"/>
<evidence type="ECO:0000313" key="2">
    <source>
        <dbReference type="EMBL" id="GEU53519.1"/>
    </source>
</evidence>
<dbReference type="Pfam" id="PF07727">
    <property type="entry name" value="RVT_2"/>
    <property type="match status" value="2"/>
</dbReference>
<evidence type="ECO:0000259" key="1">
    <source>
        <dbReference type="Pfam" id="PF07727"/>
    </source>
</evidence>
<dbReference type="InterPro" id="IPR013103">
    <property type="entry name" value="RVT_2"/>
</dbReference>
<dbReference type="InterPro" id="IPR043502">
    <property type="entry name" value="DNA/RNA_pol_sf"/>
</dbReference>
<dbReference type="EMBL" id="BKCJ010003186">
    <property type="protein sequence ID" value="GEU53519.1"/>
    <property type="molecule type" value="Genomic_DNA"/>
</dbReference>
<feature type="domain" description="Reverse transcriptase Ty1/copia-type" evidence="1">
    <location>
        <begin position="1"/>
        <end position="103"/>
    </location>
</feature>
<accession>A0A6L2KX08</accession>
<proteinExistence type="predicted"/>
<name>A0A6L2KX08_TANCI</name>
<sequence>MVQPEGFVNPKHSRHVCKLQRSIYGFKQVPRNWNKRFDEEIKKYGFTQNPNEPCVYKRASGGIVIFLILYVDDILLMGNNIPILQDVKSWLGKCFAMKDLGSIMYATWCTKTDIAFSQNLTSRYQQNPGESYWTAMKNILKYLRNTKDMFLVYGGDSTTEVSVTCYTNASWEIDRDNLRSQTGYVFVINKGAVDWKCSKQGTAAISSIHMDMYCENTGAITIVDEPEDIRTGRIIGRGTERDGLYYVDEVVQSDATIGNEIQNHSTTSAEAPNISATPEHPVPNMISEDPRAWFGRFTLAIKRYGFKQSNSEHTRFLKNKKNHVTCLIIYVDDMVITGNDEEEIKRLKEGLFIEFKMKDLGNLKYFLGIEVLRSPKGIFIFQKKYILDLLAEIGMINCKPADTPMMVNHKLFMEKKAKLADRNRVVSRFMHQPQVAHMNTALRIVSKKQKVVSLSSAEAEFKGIAKGLAEALWIRKLVSEIGFLPQRSTQIICDNKAAILISKNPVQHDMTKHVKVDRHFIKEKLEAGIIELPFVNSSDQLADILTKAVGTYIFHKCLSKLNFGNPTIQLEGECWKRK</sequence>